<evidence type="ECO:0000313" key="2">
    <source>
        <dbReference type="Proteomes" id="UP000186917"/>
    </source>
</evidence>
<reference evidence="2" key="1">
    <citation type="submission" date="2017-01" db="EMBL/GenBank/DDBJ databases">
        <authorList>
            <person name="Varghese N."/>
            <person name="Submissions S."/>
        </authorList>
    </citation>
    <scope>NUCLEOTIDE SEQUENCE [LARGE SCALE GENOMIC DNA]</scope>
    <source>
        <strain evidence="2">DSM 21054</strain>
    </source>
</reference>
<name>A0A1N7QDS5_9BACT</name>
<sequence length="164" mass="18920">MGRTLHFFEYTEMLAKDYAGLQPQRLMALSYAIIENLYTPMAEVVHTHKIYKIFGEEVDGIMVLLNAAAADLYNRPYGQVDHYQLTIDQMHTRVSRKIKNTDDYRQRLAQLAGALLTGIYYLKTEDPIYVLSLLKSGAALSETMQQEYAYELQLLAKLQQVLKY</sequence>
<dbReference type="RefSeq" id="WP_096510818.1">
    <property type="nucleotide sequence ID" value="NZ_AP017422.1"/>
</dbReference>
<proteinExistence type="predicted"/>
<keyword evidence="2" id="KW-1185">Reference proteome</keyword>
<dbReference type="Proteomes" id="UP000186917">
    <property type="component" value="Unassembled WGS sequence"/>
</dbReference>
<accession>A0A1N7QDS5</accession>
<dbReference type="AlphaFoldDB" id="A0A1N7QDS5"/>
<organism evidence="1 2">
    <name type="scientific">Filimonas lacunae</name>
    <dbReference type="NCBI Taxonomy" id="477680"/>
    <lineage>
        <taxon>Bacteria</taxon>
        <taxon>Pseudomonadati</taxon>
        <taxon>Bacteroidota</taxon>
        <taxon>Chitinophagia</taxon>
        <taxon>Chitinophagales</taxon>
        <taxon>Chitinophagaceae</taxon>
        <taxon>Filimonas</taxon>
    </lineage>
</organism>
<protein>
    <submittedName>
        <fullName evidence="1">Uncharacterized protein</fullName>
    </submittedName>
</protein>
<gene>
    <name evidence="1" type="ORF">SAMN05421788_10589</name>
</gene>
<dbReference type="EMBL" id="FTOR01000005">
    <property type="protein sequence ID" value="SIT21010.1"/>
    <property type="molecule type" value="Genomic_DNA"/>
</dbReference>
<dbReference type="OrthoDB" id="10013820at2"/>
<evidence type="ECO:0000313" key="1">
    <source>
        <dbReference type="EMBL" id="SIT21010.1"/>
    </source>
</evidence>
<dbReference type="STRING" id="477680.SAMN05421788_10589"/>